<dbReference type="Gene3D" id="3.10.450.50">
    <property type="match status" value="1"/>
</dbReference>
<feature type="compositionally biased region" description="Polar residues" evidence="1">
    <location>
        <begin position="11"/>
        <end position="23"/>
    </location>
</feature>
<evidence type="ECO:0000259" key="2">
    <source>
        <dbReference type="Pfam" id="PF13474"/>
    </source>
</evidence>
<dbReference type="InterPro" id="IPR037401">
    <property type="entry name" value="SnoaL-like"/>
</dbReference>
<accession>A0ABT4RK73</accession>
<dbReference type="Proteomes" id="UP001147700">
    <property type="component" value="Unassembled WGS sequence"/>
</dbReference>
<reference evidence="3" key="1">
    <citation type="submission" date="2022-10" db="EMBL/GenBank/DDBJ databases">
        <title>The WGS of Solirubrobacter sp. CPCC 204708.</title>
        <authorList>
            <person name="Jiang Z."/>
        </authorList>
    </citation>
    <scope>NUCLEOTIDE SEQUENCE</scope>
    <source>
        <strain evidence="3">CPCC 204708</strain>
    </source>
</reference>
<proteinExistence type="predicted"/>
<evidence type="ECO:0000313" key="4">
    <source>
        <dbReference type="Proteomes" id="UP001147700"/>
    </source>
</evidence>
<evidence type="ECO:0000313" key="3">
    <source>
        <dbReference type="EMBL" id="MDA0138890.1"/>
    </source>
</evidence>
<feature type="domain" description="SnoaL-like" evidence="2">
    <location>
        <begin position="129"/>
        <end position="184"/>
    </location>
</feature>
<keyword evidence="4" id="KW-1185">Reference proteome</keyword>
<protein>
    <submittedName>
        <fullName evidence="3">Nuclear transport factor 2 family protein</fullName>
    </submittedName>
</protein>
<dbReference type="SUPFAM" id="SSF54427">
    <property type="entry name" value="NTF2-like"/>
    <property type="match status" value="1"/>
</dbReference>
<comment type="caution">
    <text evidence="3">The sequence shown here is derived from an EMBL/GenBank/DDBJ whole genome shotgun (WGS) entry which is preliminary data.</text>
</comment>
<dbReference type="EMBL" id="JAPCID010000019">
    <property type="protein sequence ID" value="MDA0138890.1"/>
    <property type="molecule type" value="Genomic_DNA"/>
</dbReference>
<sequence>MANRRVRSAHHQSPQHQGATMRNASRRRSLPVLAAAIAALCGLTLSTESATSSVTHTHDFQSFLRHYEAANTAFVNGDPSLWLAMTARKDPVSIFGGFGGLGDAGTAAVHQRYLLAATAFRPSGARVEFQYLVRDVQGRLAYTVAIERSNVLYAGQTQRRPQILRVTMLFRRDLGGWKIIHRHADTMTELQLPTG</sequence>
<dbReference type="InterPro" id="IPR032710">
    <property type="entry name" value="NTF2-like_dom_sf"/>
</dbReference>
<evidence type="ECO:0000256" key="1">
    <source>
        <dbReference type="SAM" id="MobiDB-lite"/>
    </source>
</evidence>
<dbReference type="Pfam" id="PF13474">
    <property type="entry name" value="SnoaL_3"/>
    <property type="match status" value="1"/>
</dbReference>
<organism evidence="3 4">
    <name type="scientific">Solirubrobacter deserti</name>
    <dbReference type="NCBI Taxonomy" id="2282478"/>
    <lineage>
        <taxon>Bacteria</taxon>
        <taxon>Bacillati</taxon>
        <taxon>Actinomycetota</taxon>
        <taxon>Thermoleophilia</taxon>
        <taxon>Solirubrobacterales</taxon>
        <taxon>Solirubrobacteraceae</taxon>
        <taxon>Solirubrobacter</taxon>
    </lineage>
</organism>
<name>A0ABT4RK73_9ACTN</name>
<feature type="compositionally biased region" description="Basic residues" evidence="1">
    <location>
        <begin position="1"/>
        <end position="10"/>
    </location>
</feature>
<dbReference type="RefSeq" id="WP_270006449.1">
    <property type="nucleotide sequence ID" value="NZ_JAPCID010000019.1"/>
</dbReference>
<gene>
    <name evidence="3" type="ORF">OJ962_15410</name>
</gene>
<feature type="region of interest" description="Disordered" evidence="1">
    <location>
        <begin position="1"/>
        <end position="25"/>
    </location>
</feature>